<keyword evidence="5" id="KW-1185">Reference proteome</keyword>
<accession>A0A444YE71</accession>
<protein>
    <recommendedName>
        <fullName evidence="3">CCHC-type domain-containing protein</fullName>
    </recommendedName>
</protein>
<evidence type="ECO:0000259" key="3">
    <source>
        <dbReference type="PROSITE" id="PS50158"/>
    </source>
</evidence>
<reference evidence="4 5" key="1">
    <citation type="submission" date="2019-01" db="EMBL/GenBank/DDBJ databases">
        <title>Sequencing of cultivated peanut Arachis hypogaea provides insights into genome evolution and oil improvement.</title>
        <authorList>
            <person name="Chen X."/>
        </authorList>
    </citation>
    <scope>NUCLEOTIDE SEQUENCE [LARGE SCALE GENOMIC DNA]</scope>
    <source>
        <strain evidence="5">cv. Fuhuasheng</strain>
        <tissue evidence="4">Leaves</tissue>
    </source>
</reference>
<feature type="compositionally biased region" description="Polar residues" evidence="2">
    <location>
        <begin position="210"/>
        <end position="221"/>
    </location>
</feature>
<evidence type="ECO:0000256" key="1">
    <source>
        <dbReference type="PROSITE-ProRule" id="PRU00047"/>
    </source>
</evidence>
<feature type="domain" description="CCHC-type" evidence="3">
    <location>
        <begin position="129"/>
        <end position="142"/>
    </location>
</feature>
<dbReference type="GO" id="GO:0008270">
    <property type="term" value="F:zinc ion binding"/>
    <property type="evidence" value="ECO:0007669"/>
    <property type="project" value="UniProtKB-KW"/>
</dbReference>
<feature type="region of interest" description="Disordered" evidence="2">
    <location>
        <begin position="80"/>
        <end position="118"/>
    </location>
</feature>
<evidence type="ECO:0000313" key="5">
    <source>
        <dbReference type="Proteomes" id="UP000289738"/>
    </source>
</evidence>
<proteinExistence type="predicted"/>
<dbReference type="InterPro" id="IPR036875">
    <property type="entry name" value="Znf_CCHC_sf"/>
</dbReference>
<dbReference type="EMBL" id="SDMP01000017">
    <property type="protein sequence ID" value="RYR00220.1"/>
    <property type="molecule type" value="Genomic_DNA"/>
</dbReference>
<dbReference type="GO" id="GO:0003676">
    <property type="term" value="F:nucleic acid binding"/>
    <property type="evidence" value="ECO:0007669"/>
    <property type="project" value="InterPro"/>
</dbReference>
<organism evidence="4 5">
    <name type="scientific">Arachis hypogaea</name>
    <name type="common">Peanut</name>
    <dbReference type="NCBI Taxonomy" id="3818"/>
    <lineage>
        <taxon>Eukaryota</taxon>
        <taxon>Viridiplantae</taxon>
        <taxon>Streptophyta</taxon>
        <taxon>Embryophyta</taxon>
        <taxon>Tracheophyta</taxon>
        <taxon>Spermatophyta</taxon>
        <taxon>Magnoliopsida</taxon>
        <taxon>eudicotyledons</taxon>
        <taxon>Gunneridae</taxon>
        <taxon>Pentapetalae</taxon>
        <taxon>rosids</taxon>
        <taxon>fabids</taxon>
        <taxon>Fabales</taxon>
        <taxon>Fabaceae</taxon>
        <taxon>Papilionoideae</taxon>
        <taxon>50 kb inversion clade</taxon>
        <taxon>dalbergioids sensu lato</taxon>
        <taxon>Dalbergieae</taxon>
        <taxon>Pterocarpus clade</taxon>
        <taxon>Arachis</taxon>
    </lineage>
</organism>
<evidence type="ECO:0000256" key="2">
    <source>
        <dbReference type="SAM" id="MobiDB-lite"/>
    </source>
</evidence>
<name>A0A444YE71_ARAHY</name>
<gene>
    <name evidence="4" type="ORF">Ahy_B07g088326</name>
</gene>
<comment type="caution">
    <text evidence="4">The sequence shown here is derived from an EMBL/GenBank/DDBJ whole genome shotgun (WGS) entry which is preliminary data.</text>
</comment>
<evidence type="ECO:0000313" key="4">
    <source>
        <dbReference type="EMBL" id="RYR00220.1"/>
    </source>
</evidence>
<sequence length="285" mass="32037">MSKNRAANRRWLAGKLVKKLRRYPSLKHSMPCVHACTAISKINRNSEDFCHHWLTMEAYRDTYKHSFNPIPGQDLWERSEQNRPHAPKMKRKPGPIIQKRRKDGDEEPSSVKKSKTETKLKRKYKEFTCTYCGTRGHTKRSCSHRKADDLASALVSAAAAVVAKEKGSKAGETRDPANAATSNTQAAEINKNAPLAPGEGVDDANASEIDLTQPTYSQPENQEQVPPSDPPPPPQQVTRPDKLQSKRTNARSKFWDSCTLGRVYDIRPHPGLQTTNNKIENDLQC</sequence>
<keyword evidence="1" id="KW-0862">Zinc</keyword>
<keyword evidence="1" id="KW-0479">Metal-binding</keyword>
<dbReference type="AlphaFoldDB" id="A0A444YE71"/>
<feature type="compositionally biased region" description="Basic and acidic residues" evidence="2">
    <location>
        <begin position="165"/>
        <end position="175"/>
    </location>
</feature>
<keyword evidence="1" id="KW-0863">Zinc-finger</keyword>
<feature type="compositionally biased region" description="Basic residues" evidence="2">
    <location>
        <begin position="85"/>
        <end position="101"/>
    </location>
</feature>
<feature type="region of interest" description="Disordered" evidence="2">
    <location>
        <begin position="165"/>
        <end position="251"/>
    </location>
</feature>
<dbReference type="PROSITE" id="PS50158">
    <property type="entry name" value="ZF_CCHC"/>
    <property type="match status" value="1"/>
</dbReference>
<dbReference type="InterPro" id="IPR001878">
    <property type="entry name" value="Znf_CCHC"/>
</dbReference>
<dbReference type="SUPFAM" id="SSF57756">
    <property type="entry name" value="Retrovirus zinc finger-like domains"/>
    <property type="match status" value="1"/>
</dbReference>
<dbReference type="Proteomes" id="UP000289738">
    <property type="component" value="Chromosome B07"/>
</dbReference>